<proteinExistence type="predicted"/>
<dbReference type="Pfam" id="PF07944">
    <property type="entry name" value="Beta-AFase-like_GH127_cat"/>
    <property type="match status" value="1"/>
</dbReference>
<sequence length="668" mass="75821">MSNPQFSFRDTTFHGPSLLRERRETVRRVTVKTQLEQLRNTGRYECFMLKWHPIYDEEPAWPVPKSLFWDSDIAKWIEGACYFLVQNPDHEVDAAVKELVEDIRSAQQDDGYLNVYFSVVEPKARWSNIRDQHELYNAGHLIEAAIAHKECYGNNLLIEPIEKYVQLLNKIFGPGPEQRHAYPGHPEIELALLRLYKATSSVSAYNLAKYFLEERGNPTGQDGLLYYDWEEQQRGDNRWQRPNPYPEVGSHWYNQAHAPILKQDSVEGHSVRAMYLLTGAADLLYLHTKGVKSLPDAESWSNALNRLWSNMVDKKMSVTGGIGAIKQWEGFGIDYFLPQGTDEGGCYNETCASIGVMMLAERLLELDLDSKYADIMELCLYNGVMTAMDLGGKAFTYVNQLASSEKDKSERCDWFECACCPPNLMRLFGSLGGYLWDYGGEDEAFVNVHLFTTASLTFSCGEQNVRLKQTSNWPWDGKVSFDFSAPSTETTIRLRIPGWAEGDYKLEPQSEDSKIEKGYLVLPPSYTSKNPSFVFEVGGFAPRLIAPHPYTNQNTLTVARGPLIYCVEDFDNEWVADHFKNTVLSSDAKLTEQEHDLEGSHSYVAIHGTGWERNLEAWHGGAQGHDPSRAAKGDAVSLGDERKLVFVPYYLRANRGGRGQMRVGLLRK</sequence>
<dbReference type="PANTHER" id="PTHR43465">
    <property type="entry name" value="DUF1680 DOMAIN PROTEIN (AFU_ORTHOLOGUE AFUA_1G08910)"/>
    <property type="match status" value="1"/>
</dbReference>
<dbReference type="OrthoDB" id="654211at2759"/>
<evidence type="ECO:0000259" key="3">
    <source>
        <dbReference type="Pfam" id="PF20737"/>
    </source>
</evidence>
<feature type="domain" description="Non-reducing end beta-L-arabinofuranosidase-like GH127 C-terminal" evidence="3">
    <location>
        <begin position="543"/>
        <end position="663"/>
    </location>
</feature>
<evidence type="ECO:0000313" key="5">
    <source>
        <dbReference type="Proteomes" id="UP000635477"/>
    </source>
</evidence>
<evidence type="ECO:0000313" key="4">
    <source>
        <dbReference type="EMBL" id="KAF4978138.1"/>
    </source>
</evidence>
<gene>
    <name evidence="4" type="ORF">FZEAL_5436</name>
</gene>
<reference evidence="4" key="2">
    <citation type="submission" date="2020-05" db="EMBL/GenBank/DDBJ databases">
        <authorList>
            <person name="Kim H.-S."/>
            <person name="Proctor R.H."/>
            <person name="Brown D.W."/>
        </authorList>
    </citation>
    <scope>NUCLEOTIDE SEQUENCE</scope>
    <source>
        <strain evidence="4">NRRL 22465</strain>
    </source>
</reference>
<dbReference type="InterPro" id="IPR012878">
    <property type="entry name" value="Beta-AFase-like_GH127_cat"/>
</dbReference>
<accession>A0A8H4UJS0</accession>
<feature type="domain" description="Non-reducing end beta-L-arabinofuranosidase-like GH127 middle" evidence="2">
    <location>
        <begin position="446"/>
        <end position="520"/>
    </location>
</feature>
<name>A0A8H4UJS0_9HYPO</name>
<reference evidence="4" key="1">
    <citation type="journal article" date="2020" name="BMC Genomics">
        <title>Correction to: Identification and distribution of gene clusters required for synthesis of sphingolipid metabolism inhibitors in diverse species of the filamentous fungus Fusarium.</title>
        <authorList>
            <person name="Kim H.S."/>
            <person name="Lohmar J.M."/>
            <person name="Busman M."/>
            <person name="Brown D.W."/>
            <person name="Naumann T.A."/>
            <person name="Divon H.H."/>
            <person name="Lysoe E."/>
            <person name="Uhlig S."/>
            <person name="Proctor R.H."/>
        </authorList>
    </citation>
    <scope>NUCLEOTIDE SEQUENCE</scope>
    <source>
        <strain evidence="4">NRRL 22465</strain>
    </source>
</reference>
<dbReference type="InterPro" id="IPR008928">
    <property type="entry name" value="6-hairpin_glycosidase_sf"/>
</dbReference>
<dbReference type="EMBL" id="JABEYC010000393">
    <property type="protein sequence ID" value="KAF4978138.1"/>
    <property type="molecule type" value="Genomic_DNA"/>
</dbReference>
<dbReference type="Pfam" id="PF20737">
    <property type="entry name" value="Glyco_hydro127C"/>
    <property type="match status" value="1"/>
</dbReference>
<dbReference type="InterPro" id="IPR049174">
    <property type="entry name" value="Beta-AFase-like"/>
</dbReference>
<protein>
    <submittedName>
        <fullName evidence="4">Uncharacterized protein</fullName>
    </submittedName>
</protein>
<dbReference type="Pfam" id="PF20736">
    <property type="entry name" value="Glyco_hydro127M"/>
    <property type="match status" value="1"/>
</dbReference>
<comment type="caution">
    <text evidence="4">The sequence shown here is derived from an EMBL/GenBank/DDBJ whole genome shotgun (WGS) entry which is preliminary data.</text>
</comment>
<dbReference type="PANTHER" id="PTHR43465:SF2">
    <property type="entry name" value="DUF1680 DOMAIN PROTEIN (AFU_ORTHOLOGUE AFUA_1G08910)"/>
    <property type="match status" value="1"/>
</dbReference>
<dbReference type="InterPro" id="IPR049049">
    <property type="entry name" value="Beta-AFase-like_GH127_C"/>
</dbReference>
<dbReference type="Proteomes" id="UP000635477">
    <property type="component" value="Unassembled WGS sequence"/>
</dbReference>
<feature type="domain" description="Non-reducing end beta-L-arabinofuranosidase-like GH127 catalytic" evidence="1">
    <location>
        <begin position="17"/>
        <end position="431"/>
    </location>
</feature>
<keyword evidence="5" id="KW-1185">Reference proteome</keyword>
<evidence type="ECO:0000259" key="2">
    <source>
        <dbReference type="Pfam" id="PF20736"/>
    </source>
</evidence>
<dbReference type="AlphaFoldDB" id="A0A8H4UJS0"/>
<evidence type="ECO:0000259" key="1">
    <source>
        <dbReference type="Pfam" id="PF07944"/>
    </source>
</evidence>
<organism evidence="4 5">
    <name type="scientific">Fusarium zealandicum</name>
    <dbReference type="NCBI Taxonomy" id="1053134"/>
    <lineage>
        <taxon>Eukaryota</taxon>
        <taxon>Fungi</taxon>
        <taxon>Dikarya</taxon>
        <taxon>Ascomycota</taxon>
        <taxon>Pezizomycotina</taxon>
        <taxon>Sordariomycetes</taxon>
        <taxon>Hypocreomycetidae</taxon>
        <taxon>Hypocreales</taxon>
        <taxon>Nectriaceae</taxon>
        <taxon>Fusarium</taxon>
        <taxon>Fusarium staphyleae species complex</taxon>
    </lineage>
</organism>
<dbReference type="GO" id="GO:0005975">
    <property type="term" value="P:carbohydrate metabolic process"/>
    <property type="evidence" value="ECO:0007669"/>
    <property type="project" value="InterPro"/>
</dbReference>
<dbReference type="InterPro" id="IPR049046">
    <property type="entry name" value="Beta-AFase-like_GH127_middle"/>
</dbReference>
<dbReference type="SUPFAM" id="SSF48208">
    <property type="entry name" value="Six-hairpin glycosidases"/>
    <property type="match status" value="1"/>
</dbReference>